<proteinExistence type="predicted"/>
<dbReference type="EMBL" id="FNCC01000002">
    <property type="protein sequence ID" value="SDF61364.1"/>
    <property type="molecule type" value="Genomic_DNA"/>
</dbReference>
<evidence type="ECO:0000313" key="3">
    <source>
        <dbReference type="Proteomes" id="UP000199623"/>
    </source>
</evidence>
<feature type="region of interest" description="Disordered" evidence="1">
    <location>
        <begin position="81"/>
        <end position="110"/>
    </location>
</feature>
<protein>
    <submittedName>
        <fullName evidence="2">Uncharacterized protein</fullName>
    </submittedName>
</protein>
<sequence>MMDPMTDPTPEPSPAAEGPNASQSPPEVDPQEVFKAISGIDLDTIDNDIESAFGSRMAELDKMLAGLDDLVDQIEKNIQKLDNQGEAQTETPADEQAETAADERETGGPQ</sequence>
<gene>
    <name evidence="2" type="ORF">SAMN05216553_102327</name>
</gene>
<evidence type="ECO:0000313" key="2">
    <source>
        <dbReference type="EMBL" id="SDF61364.1"/>
    </source>
</evidence>
<dbReference type="STRING" id="200378.SAMN05216553_102327"/>
<accession>A0A1G7MI60</accession>
<keyword evidence="3" id="KW-1185">Reference proteome</keyword>
<reference evidence="3" key="1">
    <citation type="submission" date="2016-10" db="EMBL/GenBank/DDBJ databases">
        <authorList>
            <person name="Varghese N."/>
            <person name="Submissions S."/>
        </authorList>
    </citation>
    <scope>NUCLEOTIDE SEQUENCE [LARGE SCALE GENOMIC DNA]</scope>
    <source>
        <strain evidence="3">CGMCC 4.3506</strain>
    </source>
</reference>
<evidence type="ECO:0000256" key="1">
    <source>
        <dbReference type="SAM" id="MobiDB-lite"/>
    </source>
</evidence>
<dbReference type="AlphaFoldDB" id="A0A1G7MI60"/>
<dbReference type="Proteomes" id="UP000199623">
    <property type="component" value="Unassembled WGS sequence"/>
</dbReference>
<feature type="compositionally biased region" description="Polar residues" evidence="1">
    <location>
        <begin position="81"/>
        <end position="91"/>
    </location>
</feature>
<feature type="region of interest" description="Disordered" evidence="1">
    <location>
        <begin position="1"/>
        <end position="30"/>
    </location>
</feature>
<feature type="compositionally biased region" description="Basic and acidic residues" evidence="1">
    <location>
        <begin position="101"/>
        <end position="110"/>
    </location>
</feature>
<name>A0A1G7MI60_9PSEU</name>
<organism evidence="2 3">
    <name type="scientific">Lentzea fradiae</name>
    <dbReference type="NCBI Taxonomy" id="200378"/>
    <lineage>
        <taxon>Bacteria</taxon>
        <taxon>Bacillati</taxon>
        <taxon>Actinomycetota</taxon>
        <taxon>Actinomycetes</taxon>
        <taxon>Pseudonocardiales</taxon>
        <taxon>Pseudonocardiaceae</taxon>
        <taxon>Lentzea</taxon>
    </lineage>
</organism>